<dbReference type="Pfam" id="PF07811">
    <property type="entry name" value="TadE"/>
    <property type="match status" value="1"/>
</dbReference>
<dbReference type="Proteomes" id="UP000886786">
    <property type="component" value="Unassembled WGS sequence"/>
</dbReference>
<feature type="domain" description="TadE-like" evidence="2">
    <location>
        <begin position="14"/>
        <end position="46"/>
    </location>
</feature>
<feature type="transmembrane region" description="Helical" evidence="1">
    <location>
        <begin position="16"/>
        <end position="35"/>
    </location>
</feature>
<dbReference type="InterPro" id="IPR012495">
    <property type="entry name" value="TadE-like_dom"/>
</dbReference>
<name>A0A9D1CZ94_9FIRM</name>
<keyword evidence="1" id="KW-0472">Membrane</keyword>
<sequence length="130" mass="15103">MKSRPQKQSLNNKGQSLVVFVILLPILLLFMAFIFELGNITYLKNKYENEIKSTIEYGLKHQEDENLESKLNRLLDENLEGNKEINITESSIEIHITHNPNGIYSELFKQQFEINLTYIGQFATGKIIKE</sequence>
<reference evidence="3" key="2">
    <citation type="journal article" date="2021" name="PeerJ">
        <title>Extensive microbial diversity within the chicken gut microbiome revealed by metagenomics and culture.</title>
        <authorList>
            <person name="Gilroy R."/>
            <person name="Ravi A."/>
            <person name="Getino M."/>
            <person name="Pursley I."/>
            <person name="Horton D.L."/>
            <person name="Alikhan N.F."/>
            <person name="Baker D."/>
            <person name="Gharbi K."/>
            <person name="Hall N."/>
            <person name="Watson M."/>
            <person name="Adriaenssens E.M."/>
            <person name="Foster-Nyarko E."/>
            <person name="Jarju S."/>
            <person name="Secka A."/>
            <person name="Antonio M."/>
            <person name="Oren A."/>
            <person name="Chaudhuri R.R."/>
            <person name="La Ragione R."/>
            <person name="Hildebrand F."/>
            <person name="Pallen M.J."/>
        </authorList>
    </citation>
    <scope>NUCLEOTIDE SEQUENCE</scope>
    <source>
        <strain evidence="3">CHK147-3167</strain>
    </source>
</reference>
<comment type="caution">
    <text evidence="3">The sequence shown here is derived from an EMBL/GenBank/DDBJ whole genome shotgun (WGS) entry which is preliminary data.</text>
</comment>
<keyword evidence="1" id="KW-1133">Transmembrane helix</keyword>
<dbReference type="AlphaFoldDB" id="A0A9D1CZ94"/>
<evidence type="ECO:0000313" key="4">
    <source>
        <dbReference type="Proteomes" id="UP000886786"/>
    </source>
</evidence>
<dbReference type="EMBL" id="DVFV01000021">
    <property type="protein sequence ID" value="HIQ90181.1"/>
    <property type="molecule type" value="Genomic_DNA"/>
</dbReference>
<evidence type="ECO:0000259" key="2">
    <source>
        <dbReference type="Pfam" id="PF07811"/>
    </source>
</evidence>
<reference evidence="3" key="1">
    <citation type="submission" date="2020-10" db="EMBL/GenBank/DDBJ databases">
        <authorList>
            <person name="Gilroy R."/>
        </authorList>
    </citation>
    <scope>NUCLEOTIDE SEQUENCE</scope>
    <source>
        <strain evidence="3">CHK147-3167</strain>
    </source>
</reference>
<proteinExistence type="predicted"/>
<organism evidence="3 4">
    <name type="scientific">Candidatus Coprosoma intestinipullorum</name>
    <dbReference type="NCBI Taxonomy" id="2840752"/>
    <lineage>
        <taxon>Bacteria</taxon>
        <taxon>Bacillati</taxon>
        <taxon>Bacillota</taxon>
        <taxon>Bacillota incertae sedis</taxon>
        <taxon>Candidatus Coprosoma</taxon>
    </lineage>
</organism>
<keyword evidence="1" id="KW-0812">Transmembrane</keyword>
<evidence type="ECO:0000256" key="1">
    <source>
        <dbReference type="SAM" id="Phobius"/>
    </source>
</evidence>
<evidence type="ECO:0000313" key="3">
    <source>
        <dbReference type="EMBL" id="HIQ90181.1"/>
    </source>
</evidence>
<accession>A0A9D1CZ94</accession>
<gene>
    <name evidence="3" type="ORF">IAB27_00935</name>
</gene>
<protein>
    <submittedName>
        <fullName evidence="3">Pilus assembly protein</fullName>
    </submittedName>
</protein>